<dbReference type="InterPro" id="IPR026444">
    <property type="entry name" value="Secre_tail"/>
</dbReference>
<dbReference type="InterPro" id="IPR013783">
    <property type="entry name" value="Ig-like_fold"/>
</dbReference>
<dbReference type="EMBL" id="VWSH01000002">
    <property type="protein sequence ID" value="KAA5534616.1"/>
    <property type="molecule type" value="Genomic_DNA"/>
</dbReference>
<comment type="caution">
    <text evidence="3">The sequence shown here is derived from an EMBL/GenBank/DDBJ whole genome shotgun (WGS) entry which is preliminary data.</text>
</comment>
<evidence type="ECO:0000313" key="3">
    <source>
        <dbReference type="EMBL" id="KAA5534616.1"/>
    </source>
</evidence>
<dbReference type="Proteomes" id="UP000323632">
    <property type="component" value="Unassembled WGS sequence"/>
</dbReference>
<dbReference type="RefSeq" id="WP_150032296.1">
    <property type="nucleotide sequence ID" value="NZ_VWSH01000002.1"/>
</dbReference>
<evidence type="ECO:0000313" key="4">
    <source>
        <dbReference type="Proteomes" id="UP000323632"/>
    </source>
</evidence>
<sequence length="417" mass="44901">MKLHSLISKCTMAALLLSGTLFQAAAQNPQPGCPVPPTTLINGELSMATAGNVNTGGGTDVTGWYVSHGSPSTGAPAPGGGSNGIWMWSYSGKGEGIYSCYKFERGKTYRICFWVQNTRNCSNNPGNLMVFAANGLTGYGPGSTAIAVPASSQLISSSFTYSASWVLVSYTFTANNNYSQLWIYPYRSGPSIDYLQYELNIDRIQCSPISQGQECQTPPPPCNAHFQTTISGLIINGNPTRIFTVDSYDPSATYTWDVDGTTYTVAGSSFSMDFTQGIHTVCLTVINSDGTECRYCQTFCVILEEIILQPGDGDNPQGRPAAPTGIIQLNGDDAKAYRLYPNPASTELSLEYFTNNNEKVKVQLIDMTGRSLKTVEMQAQKGNNVIKMDINGVSNGNYTIKVDSDNSSKALPFAIAK</sequence>
<feature type="domain" description="Secretion system C-terminal sorting" evidence="2">
    <location>
        <begin position="339"/>
        <end position="408"/>
    </location>
</feature>
<proteinExistence type="predicted"/>
<accession>A0A5M6CHY4</accession>
<dbReference type="Gene3D" id="2.60.120.260">
    <property type="entry name" value="Galactose-binding domain-like"/>
    <property type="match status" value="1"/>
</dbReference>
<dbReference type="NCBIfam" id="TIGR04183">
    <property type="entry name" value="Por_Secre_tail"/>
    <property type="match status" value="1"/>
</dbReference>
<evidence type="ECO:0000256" key="1">
    <source>
        <dbReference type="SAM" id="SignalP"/>
    </source>
</evidence>
<feature type="chain" id="PRO_5024412448" evidence="1">
    <location>
        <begin position="27"/>
        <end position="417"/>
    </location>
</feature>
<dbReference type="InterPro" id="IPR035986">
    <property type="entry name" value="PKD_dom_sf"/>
</dbReference>
<gene>
    <name evidence="3" type="ORF">F0919_08325</name>
</gene>
<evidence type="ECO:0000259" key="2">
    <source>
        <dbReference type="Pfam" id="PF18962"/>
    </source>
</evidence>
<reference evidence="3 4" key="1">
    <citation type="submission" date="2019-09" db="EMBL/GenBank/DDBJ databases">
        <title>Genome sequence and assembly of Taibaiella sp.</title>
        <authorList>
            <person name="Chhetri G."/>
        </authorList>
    </citation>
    <scope>NUCLEOTIDE SEQUENCE [LARGE SCALE GENOMIC DNA]</scope>
    <source>
        <strain evidence="3 4">KVB11</strain>
    </source>
</reference>
<dbReference type="Pfam" id="PF18962">
    <property type="entry name" value="Por_Secre_tail"/>
    <property type="match status" value="1"/>
</dbReference>
<dbReference type="CDD" id="cd00146">
    <property type="entry name" value="PKD"/>
    <property type="match status" value="1"/>
</dbReference>
<keyword evidence="4" id="KW-1185">Reference proteome</keyword>
<dbReference type="Gene3D" id="2.60.40.10">
    <property type="entry name" value="Immunoglobulins"/>
    <property type="match status" value="1"/>
</dbReference>
<feature type="signal peptide" evidence="1">
    <location>
        <begin position="1"/>
        <end position="26"/>
    </location>
</feature>
<protein>
    <submittedName>
        <fullName evidence="3">T9SS type A sorting domain-containing protein</fullName>
    </submittedName>
</protein>
<dbReference type="SUPFAM" id="SSF49299">
    <property type="entry name" value="PKD domain"/>
    <property type="match status" value="1"/>
</dbReference>
<organism evidence="3 4">
    <name type="scientific">Taibaiella lutea</name>
    <dbReference type="NCBI Taxonomy" id="2608001"/>
    <lineage>
        <taxon>Bacteria</taxon>
        <taxon>Pseudomonadati</taxon>
        <taxon>Bacteroidota</taxon>
        <taxon>Chitinophagia</taxon>
        <taxon>Chitinophagales</taxon>
        <taxon>Chitinophagaceae</taxon>
        <taxon>Taibaiella</taxon>
    </lineage>
</organism>
<keyword evidence="1" id="KW-0732">Signal</keyword>
<dbReference type="AlphaFoldDB" id="A0A5M6CHY4"/>
<name>A0A5M6CHY4_9BACT</name>